<accession>X1D3P3</accession>
<reference evidence="3" key="1">
    <citation type="journal article" date="2014" name="Front. Microbiol.">
        <title>High frequency of phylogenetically diverse reductive dehalogenase-homologous genes in deep subseafloor sedimentary metagenomes.</title>
        <authorList>
            <person name="Kawai M."/>
            <person name="Futagami T."/>
            <person name="Toyoda A."/>
            <person name="Takaki Y."/>
            <person name="Nishi S."/>
            <person name="Hori S."/>
            <person name="Arai W."/>
            <person name="Tsubouchi T."/>
            <person name="Morono Y."/>
            <person name="Uchiyama I."/>
            <person name="Ito T."/>
            <person name="Fujiyama A."/>
            <person name="Inagaki F."/>
            <person name="Takami H."/>
        </authorList>
    </citation>
    <scope>NUCLEOTIDE SEQUENCE</scope>
    <source>
        <strain evidence="3">Expedition CK06-06</strain>
    </source>
</reference>
<dbReference type="Pfam" id="PF01791">
    <property type="entry name" value="DeoC"/>
    <property type="match status" value="1"/>
</dbReference>
<evidence type="ECO:0000313" key="3">
    <source>
        <dbReference type="EMBL" id="GAH02875.1"/>
    </source>
</evidence>
<evidence type="ECO:0000256" key="2">
    <source>
        <dbReference type="ARBA" id="ARBA00023270"/>
    </source>
</evidence>
<name>X1D3P3_9ZZZZ</name>
<protein>
    <recommendedName>
        <fullName evidence="1">fructose-bisphosphate aldolase</fullName>
        <ecNumber evidence="1">4.1.2.13</ecNumber>
    </recommendedName>
</protein>
<dbReference type="InterPro" id="IPR050456">
    <property type="entry name" value="DeoC/FbaB_aldolase"/>
</dbReference>
<dbReference type="PANTHER" id="PTHR47916">
    <property type="entry name" value="FRUCTOSE-BISPHOSPHATE ALDOLASE CLASS 1"/>
    <property type="match status" value="1"/>
</dbReference>
<comment type="caution">
    <text evidence="3">The sequence shown here is derived from an EMBL/GenBank/DDBJ whole genome shotgun (WGS) entry which is preliminary data.</text>
</comment>
<evidence type="ECO:0000256" key="1">
    <source>
        <dbReference type="ARBA" id="ARBA00013068"/>
    </source>
</evidence>
<dbReference type="SUPFAM" id="SSF51569">
    <property type="entry name" value="Aldolase"/>
    <property type="match status" value="1"/>
</dbReference>
<gene>
    <name evidence="3" type="ORF">S01H4_37795</name>
</gene>
<dbReference type="Gene3D" id="3.20.20.70">
    <property type="entry name" value="Aldolase class I"/>
    <property type="match status" value="1"/>
</dbReference>
<sequence>MQENTIEKTLYVGGQDETSQLTELADIIRESRIFQVPVIVWAYIRQHPRKKDEEGYWENVRYGARVAFELGADMVKLYYPRGEDGLKKIKEYAQGMYCLIAGGAKLDTVEQAYKTASEIIHVLDGMAIGRNIFQDSKPINKALGYKAIFEGKSVEEALKIYNSDKIPVL</sequence>
<dbReference type="PANTHER" id="PTHR47916:SF4">
    <property type="entry name" value="FRUCTOSE-BISPHOSPHATE ALDOLASE CLASS 1"/>
    <property type="match status" value="1"/>
</dbReference>
<keyword evidence="2" id="KW-0704">Schiff base</keyword>
<dbReference type="InterPro" id="IPR002915">
    <property type="entry name" value="DeoC/FbaB/LacD_aldolase"/>
</dbReference>
<dbReference type="AlphaFoldDB" id="X1D3P3"/>
<dbReference type="EMBL" id="BART01020328">
    <property type="protein sequence ID" value="GAH02875.1"/>
    <property type="molecule type" value="Genomic_DNA"/>
</dbReference>
<dbReference type="EC" id="4.1.2.13" evidence="1"/>
<dbReference type="InterPro" id="IPR013785">
    <property type="entry name" value="Aldolase_TIM"/>
</dbReference>
<proteinExistence type="predicted"/>
<organism evidence="3">
    <name type="scientific">marine sediment metagenome</name>
    <dbReference type="NCBI Taxonomy" id="412755"/>
    <lineage>
        <taxon>unclassified sequences</taxon>
        <taxon>metagenomes</taxon>
        <taxon>ecological metagenomes</taxon>
    </lineage>
</organism>
<dbReference type="GO" id="GO:0004332">
    <property type="term" value="F:fructose-bisphosphate aldolase activity"/>
    <property type="evidence" value="ECO:0007669"/>
    <property type="project" value="UniProtKB-EC"/>
</dbReference>